<feature type="domain" description="Histidine kinase" evidence="16">
    <location>
        <begin position="295"/>
        <end position="509"/>
    </location>
</feature>
<dbReference type="CDD" id="cd06225">
    <property type="entry name" value="HAMP"/>
    <property type="match status" value="1"/>
</dbReference>
<dbReference type="InterPro" id="IPR036890">
    <property type="entry name" value="HATPase_C_sf"/>
</dbReference>
<evidence type="ECO:0000256" key="7">
    <source>
        <dbReference type="ARBA" id="ARBA00022692"/>
    </source>
</evidence>
<reference evidence="18 19" key="1">
    <citation type="submission" date="2015-09" db="EMBL/GenBank/DDBJ databases">
        <title>Genome announcement of multiple Pseudomonas syringae strains.</title>
        <authorList>
            <person name="Thakur S."/>
            <person name="Wang P.W."/>
            <person name="Gong Y."/>
            <person name="Weir B.S."/>
            <person name="Guttman D.S."/>
        </authorList>
    </citation>
    <scope>NUCLEOTIDE SEQUENCE [LARGE SCALE GENOMIC DNA]</scope>
    <source>
        <strain evidence="18 19">ICMP9151</strain>
    </source>
</reference>
<keyword evidence="9 14" id="KW-0418">Kinase</keyword>
<keyword evidence="8 14" id="KW-0547">Nucleotide-binding</keyword>
<feature type="compositionally biased region" description="Basic and acidic residues" evidence="15">
    <location>
        <begin position="21"/>
        <end position="32"/>
    </location>
</feature>
<dbReference type="InterPro" id="IPR004358">
    <property type="entry name" value="Sig_transdc_His_kin-like_C"/>
</dbReference>
<sequence>MGHELRLRHQRGGSIDPSLAGEDRRPVRDQADSHVARRGLCAGSARMIPTRLSTRLGLMVTALIATLVLVMETFAYAAISHQLDLRAEDALKDRFAQIEHSLSEGFLSVEDIVQYPHTLRDQIVGNDSFALTILDSGNPRQQLMSVGNEEGRNLPVLNAGDPPQGFQELASAQGHKILLSYKKIRLKTDQDIVVRLSVDRESDTELLNAYMKSTFLMLPVVLLLIGVGVWWAVRRGLRPLSAFRKVTALISARDLSHRMKVNGLPDELRDLAHAVNFMLHRLDGDVQQLAQFSDDLAHELRSPMNNLMGKAQVTLSRPRPSEEYKQALESCTEELERMSRMISQMLFLASVSQPAAPLPVDVIDLREEADKVAELFSSSAEERDIALQVQGSAKVTGDRLMIQRAISNLLSNAVRHGLSGSVVTITLTVLKDEVVLAVRNAGDGIDAEHLPRLFDRFYRVHVSRARQQGGTGLGLAIVRSIMSLHEGQVTVHSEPEKFTTFSLIFPKLV</sequence>
<dbReference type="PANTHER" id="PTHR45436:SF3">
    <property type="entry name" value="SENSOR HISTIDINE KINASE HPRS"/>
    <property type="match status" value="1"/>
</dbReference>
<dbReference type="PROSITE" id="PS50109">
    <property type="entry name" value="HIS_KIN"/>
    <property type="match status" value="1"/>
</dbReference>
<evidence type="ECO:0000256" key="2">
    <source>
        <dbReference type="ARBA" id="ARBA00004533"/>
    </source>
</evidence>
<dbReference type="SMART" id="SM00388">
    <property type="entry name" value="HisKA"/>
    <property type="match status" value="1"/>
</dbReference>
<feature type="transmembrane region" description="Helical" evidence="14">
    <location>
        <begin position="56"/>
        <end position="79"/>
    </location>
</feature>
<dbReference type="Gene3D" id="6.10.340.10">
    <property type="match status" value="1"/>
</dbReference>
<dbReference type="InterPro" id="IPR003594">
    <property type="entry name" value="HATPase_dom"/>
</dbReference>
<evidence type="ECO:0000313" key="18">
    <source>
        <dbReference type="EMBL" id="KPZ02305.1"/>
    </source>
</evidence>
<evidence type="ECO:0000259" key="16">
    <source>
        <dbReference type="PROSITE" id="PS50109"/>
    </source>
</evidence>
<dbReference type="SUPFAM" id="SSF47384">
    <property type="entry name" value="Homodimeric domain of signal transducing histidine kinase"/>
    <property type="match status" value="1"/>
</dbReference>
<comment type="catalytic activity">
    <reaction evidence="1 14">
        <text>ATP + protein L-histidine = ADP + protein N-phospho-L-histidine.</text>
        <dbReference type="EC" id="2.7.13.3"/>
    </reaction>
</comment>
<dbReference type="InterPro" id="IPR005467">
    <property type="entry name" value="His_kinase_dom"/>
</dbReference>
<dbReference type="PANTHER" id="PTHR45436">
    <property type="entry name" value="SENSOR HISTIDINE KINASE YKOH"/>
    <property type="match status" value="1"/>
</dbReference>
<evidence type="ECO:0000256" key="9">
    <source>
        <dbReference type="ARBA" id="ARBA00022777"/>
    </source>
</evidence>
<dbReference type="InterPro" id="IPR003660">
    <property type="entry name" value="HAMP_dom"/>
</dbReference>
<dbReference type="NCBIfam" id="TIGR01386">
    <property type="entry name" value="cztS_silS_copS"/>
    <property type="match status" value="1"/>
</dbReference>
<dbReference type="SUPFAM" id="SSF158472">
    <property type="entry name" value="HAMP domain-like"/>
    <property type="match status" value="1"/>
</dbReference>
<dbReference type="InterPro" id="IPR003661">
    <property type="entry name" value="HisK_dim/P_dom"/>
</dbReference>
<keyword evidence="5" id="KW-0597">Phosphoprotein</keyword>
<dbReference type="GO" id="GO:0005524">
    <property type="term" value="F:ATP binding"/>
    <property type="evidence" value="ECO:0007669"/>
    <property type="project" value="UniProtKB-KW"/>
</dbReference>
<evidence type="ECO:0000256" key="14">
    <source>
        <dbReference type="RuleBase" id="RU364088"/>
    </source>
</evidence>
<dbReference type="AlphaFoldDB" id="A0AA40P653"/>
<name>A0AA40P653_9PSED</name>
<dbReference type="Pfam" id="PF00672">
    <property type="entry name" value="HAMP"/>
    <property type="match status" value="1"/>
</dbReference>
<evidence type="ECO:0000256" key="12">
    <source>
        <dbReference type="ARBA" id="ARBA00023012"/>
    </source>
</evidence>
<accession>A0AA40P653</accession>
<evidence type="ECO:0000256" key="3">
    <source>
        <dbReference type="ARBA" id="ARBA00022475"/>
    </source>
</evidence>
<dbReference type="GO" id="GO:0000155">
    <property type="term" value="F:phosphorelay sensor kinase activity"/>
    <property type="evidence" value="ECO:0007669"/>
    <property type="project" value="InterPro"/>
</dbReference>
<evidence type="ECO:0000313" key="19">
    <source>
        <dbReference type="Proteomes" id="UP000050523"/>
    </source>
</evidence>
<keyword evidence="12 14" id="KW-0902">Two-component regulatory system</keyword>
<dbReference type="Gene3D" id="1.10.287.130">
    <property type="match status" value="1"/>
</dbReference>
<gene>
    <name evidence="18" type="ORF">ALO43_100072</name>
</gene>
<dbReference type="InterPro" id="IPR036097">
    <property type="entry name" value="HisK_dim/P_sf"/>
</dbReference>
<evidence type="ECO:0000256" key="4">
    <source>
        <dbReference type="ARBA" id="ARBA00022519"/>
    </source>
</evidence>
<dbReference type="SUPFAM" id="SSF55874">
    <property type="entry name" value="ATPase domain of HSP90 chaperone/DNA topoisomerase II/histidine kinase"/>
    <property type="match status" value="1"/>
</dbReference>
<evidence type="ECO:0000256" key="13">
    <source>
        <dbReference type="ARBA" id="ARBA00023136"/>
    </source>
</evidence>
<dbReference type="InterPro" id="IPR006290">
    <property type="entry name" value="CztS_silS_copS"/>
</dbReference>
<dbReference type="Gene3D" id="3.30.565.10">
    <property type="entry name" value="Histidine kinase-like ATPase, C-terminal domain"/>
    <property type="match status" value="1"/>
</dbReference>
<keyword evidence="10 14" id="KW-0067">ATP-binding</keyword>
<keyword evidence="7 14" id="KW-0812">Transmembrane</keyword>
<dbReference type="CDD" id="cd00082">
    <property type="entry name" value="HisKA"/>
    <property type="match status" value="1"/>
</dbReference>
<feature type="domain" description="HAMP" evidence="17">
    <location>
        <begin position="234"/>
        <end position="287"/>
    </location>
</feature>
<keyword evidence="4 14" id="KW-0997">Cell inner membrane</keyword>
<feature type="transmembrane region" description="Helical" evidence="14">
    <location>
        <begin position="215"/>
        <end position="233"/>
    </location>
</feature>
<dbReference type="SMART" id="SM00304">
    <property type="entry name" value="HAMP"/>
    <property type="match status" value="1"/>
</dbReference>
<keyword evidence="6 14" id="KW-0808">Transferase</keyword>
<comment type="subcellular location">
    <subcellularLocation>
        <location evidence="2 14">Cell inner membrane</location>
    </subcellularLocation>
</comment>
<comment type="caution">
    <text evidence="18">The sequence shown here is derived from an EMBL/GenBank/DDBJ whole genome shotgun (WGS) entry which is preliminary data.</text>
</comment>
<organism evidence="18 19">
    <name type="scientific">Pseudomonas tremae</name>
    <dbReference type="NCBI Taxonomy" id="200454"/>
    <lineage>
        <taxon>Bacteria</taxon>
        <taxon>Pseudomonadati</taxon>
        <taxon>Pseudomonadota</taxon>
        <taxon>Gammaproteobacteria</taxon>
        <taxon>Pseudomonadales</taxon>
        <taxon>Pseudomonadaceae</taxon>
        <taxon>Pseudomonas</taxon>
    </lineage>
</organism>
<protein>
    <recommendedName>
        <fullName evidence="14">Sensor protein</fullName>
        <ecNumber evidence="14">2.7.13.3</ecNumber>
    </recommendedName>
</protein>
<dbReference type="GO" id="GO:0005886">
    <property type="term" value="C:plasma membrane"/>
    <property type="evidence" value="ECO:0007669"/>
    <property type="project" value="UniProtKB-SubCell"/>
</dbReference>
<evidence type="ECO:0000256" key="1">
    <source>
        <dbReference type="ARBA" id="ARBA00000085"/>
    </source>
</evidence>
<dbReference type="PROSITE" id="PS50885">
    <property type="entry name" value="HAMP"/>
    <property type="match status" value="1"/>
</dbReference>
<dbReference type="Pfam" id="PF00512">
    <property type="entry name" value="HisKA"/>
    <property type="match status" value="1"/>
</dbReference>
<dbReference type="Proteomes" id="UP000050523">
    <property type="component" value="Unassembled WGS sequence"/>
</dbReference>
<dbReference type="EC" id="2.7.13.3" evidence="14"/>
<feature type="region of interest" description="Disordered" evidence="15">
    <location>
        <begin position="1"/>
        <end position="32"/>
    </location>
</feature>
<dbReference type="InterPro" id="IPR050428">
    <property type="entry name" value="TCS_sensor_his_kinase"/>
</dbReference>
<dbReference type="Pfam" id="PF02518">
    <property type="entry name" value="HATPase_c"/>
    <property type="match status" value="1"/>
</dbReference>
<keyword evidence="13 14" id="KW-0472">Membrane</keyword>
<dbReference type="EMBL" id="LJRO01000160">
    <property type="protein sequence ID" value="KPZ02305.1"/>
    <property type="molecule type" value="Genomic_DNA"/>
</dbReference>
<evidence type="ECO:0000259" key="17">
    <source>
        <dbReference type="PROSITE" id="PS50885"/>
    </source>
</evidence>
<keyword evidence="3 14" id="KW-1003">Cell membrane</keyword>
<dbReference type="PRINTS" id="PR00344">
    <property type="entry name" value="BCTRLSENSOR"/>
</dbReference>
<evidence type="ECO:0000256" key="10">
    <source>
        <dbReference type="ARBA" id="ARBA00022840"/>
    </source>
</evidence>
<evidence type="ECO:0000256" key="11">
    <source>
        <dbReference type="ARBA" id="ARBA00022989"/>
    </source>
</evidence>
<dbReference type="SMART" id="SM00387">
    <property type="entry name" value="HATPase_c"/>
    <property type="match status" value="1"/>
</dbReference>
<dbReference type="FunFam" id="3.30.565.10:FF:000006">
    <property type="entry name" value="Sensor histidine kinase WalK"/>
    <property type="match status" value="1"/>
</dbReference>
<comment type="function">
    <text evidence="14">Member of a two-component regulatory system.</text>
</comment>
<evidence type="ECO:0000256" key="5">
    <source>
        <dbReference type="ARBA" id="ARBA00022553"/>
    </source>
</evidence>
<evidence type="ECO:0000256" key="15">
    <source>
        <dbReference type="SAM" id="MobiDB-lite"/>
    </source>
</evidence>
<keyword evidence="11 14" id="KW-1133">Transmembrane helix</keyword>
<evidence type="ECO:0000256" key="8">
    <source>
        <dbReference type="ARBA" id="ARBA00022741"/>
    </source>
</evidence>
<evidence type="ECO:0000256" key="6">
    <source>
        <dbReference type="ARBA" id="ARBA00022679"/>
    </source>
</evidence>
<proteinExistence type="predicted"/>